<dbReference type="GO" id="GO:1901135">
    <property type="term" value="P:carbohydrate derivative metabolic process"/>
    <property type="evidence" value="ECO:0007669"/>
    <property type="project" value="UniProtKB-ARBA"/>
</dbReference>
<dbReference type="Pfam" id="PF00534">
    <property type="entry name" value="Glycos_transf_1"/>
    <property type="match status" value="1"/>
</dbReference>
<reference evidence="2" key="1">
    <citation type="submission" date="2020-08" db="EMBL/GenBank/DDBJ databases">
        <title>Genetic structure, function and evolution of capsule biosynthesis loci in Vibrio parahaemolyticus.</title>
        <authorList>
            <person name="Li L."/>
            <person name="Bian S."/>
        </authorList>
    </citation>
    <scope>NUCLEOTIDE SEQUENCE</scope>
    <source>
        <strain evidence="2">VP196</strain>
    </source>
</reference>
<dbReference type="SUPFAM" id="SSF53756">
    <property type="entry name" value="UDP-Glycosyltransferase/glycogen phosphorylase"/>
    <property type="match status" value="1"/>
</dbReference>
<dbReference type="PANTHER" id="PTHR12526">
    <property type="entry name" value="GLYCOSYLTRANSFERASE"/>
    <property type="match status" value="1"/>
</dbReference>
<proteinExistence type="predicted"/>
<feature type="domain" description="Glycosyl transferase family 1" evidence="1">
    <location>
        <begin position="157"/>
        <end position="272"/>
    </location>
</feature>
<dbReference type="EMBL" id="MT898250">
    <property type="protein sequence ID" value="QOS23719.1"/>
    <property type="molecule type" value="Genomic_DNA"/>
</dbReference>
<sequence length="336" mass="38908">MGSQIGEDSRMERVLILTIRAKGGGAEKIIEELVSSHHEKFDWVNMESLLHYSFFLRYLKFTMLAYSRIKLADKVVIGTEGILGLVVLPFKIIYSSKKKFFLWNHCYFEEYKNFLSFKDKLLYLASYASYPRRINASPACQKGLFIPNPFEFKKNVPKKAITTEKSVTLLSISSLAKLKRVDVTLDLLNKLPNNFKLNIYGDGIEREFLENKVKKTNIQNRVTFFGFVNSPFSIDRDKARILVINSKTEALPTIILEAIDNGIPVIVNAYAGSDYWRDFNSVFILDTITSEKVIEVSEFFNKMNEEDYSNLFYSDISKLEEQHSYEKFIERFSSIQ</sequence>
<dbReference type="InterPro" id="IPR001296">
    <property type="entry name" value="Glyco_trans_1"/>
</dbReference>
<dbReference type="AlphaFoldDB" id="A0A7M1W9S4"/>
<name>A0A7M1W9S4_VIBPH</name>
<dbReference type="GO" id="GO:0016757">
    <property type="term" value="F:glycosyltransferase activity"/>
    <property type="evidence" value="ECO:0007669"/>
    <property type="project" value="InterPro"/>
</dbReference>
<gene>
    <name evidence="2" type="ORF">VP196_00014</name>
</gene>
<evidence type="ECO:0000259" key="1">
    <source>
        <dbReference type="Pfam" id="PF00534"/>
    </source>
</evidence>
<accession>A0A7M1W9S4</accession>
<dbReference type="Gene3D" id="3.40.50.2000">
    <property type="entry name" value="Glycogen Phosphorylase B"/>
    <property type="match status" value="1"/>
</dbReference>
<evidence type="ECO:0000313" key="2">
    <source>
        <dbReference type="EMBL" id="QOS23719.1"/>
    </source>
</evidence>
<protein>
    <recommendedName>
        <fullName evidence="1">Glycosyl transferase family 1 domain-containing protein</fullName>
    </recommendedName>
</protein>
<organism evidence="2">
    <name type="scientific">Vibrio parahaemolyticus</name>
    <dbReference type="NCBI Taxonomy" id="670"/>
    <lineage>
        <taxon>Bacteria</taxon>
        <taxon>Pseudomonadati</taxon>
        <taxon>Pseudomonadota</taxon>
        <taxon>Gammaproteobacteria</taxon>
        <taxon>Vibrionales</taxon>
        <taxon>Vibrionaceae</taxon>
        <taxon>Vibrio</taxon>
    </lineage>
</organism>